<name>A0A9R1U8W0_9HYME</name>
<comment type="subcellular location">
    <subcellularLocation>
        <location evidence="1 9">Endoplasmic reticulum membrane</location>
        <topology evidence="1 9">Multi-pass membrane protein</topology>
    </subcellularLocation>
</comment>
<dbReference type="PANTHER" id="PTHR13117:SF5">
    <property type="entry name" value="PROTEIN RFT1 HOMOLOG"/>
    <property type="match status" value="1"/>
</dbReference>
<feature type="transmembrane region" description="Helical" evidence="9">
    <location>
        <begin position="116"/>
        <end position="139"/>
    </location>
</feature>
<evidence type="ECO:0000256" key="4">
    <source>
        <dbReference type="ARBA" id="ARBA00022692"/>
    </source>
</evidence>
<feature type="transmembrane region" description="Helical" evidence="9">
    <location>
        <begin position="351"/>
        <end position="371"/>
    </location>
</feature>
<keyword evidence="6 9" id="KW-1133">Transmembrane helix</keyword>
<comment type="function">
    <text evidence="8 9">Intramembrane glycolipid transporter that operates in the biosynthetic pathway of dolichol-linked oligosaccharides, the glycan precursors employed in protein asparagine (N)-glycosylation. The sequential addition of sugars to dolichol pyrophosphate produces dolichol-linked oligosaccharides containing fourteen sugars, including two GlcNAcs, nine mannoses and three glucoses. Once assembled, the oligosaccharide is transferred from the lipid to nascent proteins by oligosaccharyltransferases. The assembly of dolichol-linked oligosaccharides begins on the cytosolic side of the endoplasmic reticulum membrane and finishes in its lumen. RFT1 could mediate the translocation of the cytosolically oriented intermediate DolPP-GlcNAc2Man5, produced by ALG11, into the ER lumen where dolichol-linked oligosaccharides assembly continues. However, the intramembrane lipid transporter activity could not be confirmed in vitro.</text>
</comment>
<comment type="similarity">
    <text evidence="3 9">Belongs to the RFT1 family.</text>
</comment>
<evidence type="ECO:0000256" key="9">
    <source>
        <dbReference type="RuleBase" id="RU365067"/>
    </source>
</evidence>
<dbReference type="Proteomes" id="UP000694866">
    <property type="component" value="Unplaced"/>
</dbReference>
<dbReference type="GeneID" id="105271518"/>
<evidence type="ECO:0000256" key="2">
    <source>
        <dbReference type="ARBA" id="ARBA00004922"/>
    </source>
</evidence>
<dbReference type="PANTHER" id="PTHR13117">
    <property type="entry name" value="ENDOPLASMIC RETICULUM MULTISPAN TRANSMEMBRANE PROTEIN-RELATED"/>
    <property type="match status" value="1"/>
</dbReference>
<feature type="transmembrane region" description="Helical" evidence="9">
    <location>
        <begin position="433"/>
        <end position="454"/>
    </location>
</feature>
<dbReference type="GO" id="GO:0005789">
    <property type="term" value="C:endoplasmic reticulum membrane"/>
    <property type="evidence" value="ECO:0007669"/>
    <property type="project" value="UniProtKB-SubCell"/>
</dbReference>
<feature type="transmembrane region" description="Helical" evidence="9">
    <location>
        <begin position="515"/>
        <end position="534"/>
    </location>
</feature>
<keyword evidence="10" id="KW-1185">Reference proteome</keyword>
<feature type="transmembrane region" description="Helical" evidence="9">
    <location>
        <begin position="81"/>
        <end position="104"/>
    </location>
</feature>
<sequence length="560" mass="63650">MAMNVLNSSLENASFNIIFQIFCRLLTFVLNVFVVRNVGEAVLGVMNVRLLLLESTILFLSREPFFKACLTNAAEHNWAQVVNLLWLTIPISSVISFIFGYIWLYILATSETLPDYYTFAVISVAISCVIHLLSLVAQLVSSAFLFNRFKVVIEASAIVFRTFLFVPIVLHRPENALLAFGVAQLAYVMFYSLAHYIYFHWYIQRLNDQRIRLKKTDSSDSDELTDNKNEGMADFPFNSIRDFLPGQLKNNDSRFDNKLTVLTWSFFRQGILKQILTEGERIIMTVFPVITLAEQGTYDVVNNLGSLAARFIFRPIEESGYFYFTQVVKRDEKINQQNPVKVRESVDVLKHLCSVVTSIGLIVLVFGQAYSSTLLWIYGGTKFTAHLPVHLMQAHCLAVLLLAINGVTECYTNATADSATINKTNIIMIYESIVFLVASYVLTSWLGPVGFIFANCLNMGSRIYHSVVFINGRHAGTNYRPLGGLVPKLFFIVSLTVSAVVTGLSYIIFFPEQKFVHFVIGVFMFAIVSLSWIYENRELVQLGIDKWRERRRRPAEVKID</sequence>
<protein>
    <recommendedName>
        <fullName evidence="9">Protein RFT1 homolog</fullName>
    </recommendedName>
</protein>
<keyword evidence="5" id="KW-0256">Endoplasmic reticulum</keyword>
<dbReference type="AlphaFoldDB" id="A0A9R1U8W0"/>
<dbReference type="Pfam" id="PF04506">
    <property type="entry name" value="Rft-1"/>
    <property type="match status" value="1"/>
</dbReference>
<evidence type="ECO:0000313" key="10">
    <source>
        <dbReference type="Proteomes" id="UP000694866"/>
    </source>
</evidence>
<dbReference type="RefSeq" id="XP_011311401.1">
    <property type="nucleotide sequence ID" value="XM_011313099.1"/>
</dbReference>
<feature type="transmembrane region" description="Helical" evidence="9">
    <location>
        <begin position="489"/>
        <end position="508"/>
    </location>
</feature>
<evidence type="ECO:0000256" key="1">
    <source>
        <dbReference type="ARBA" id="ARBA00004477"/>
    </source>
</evidence>
<feature type="transmembrane region" description="Helical" evidence="9">
    <location>
        <begin position="12"/>
        <end position="35"/>
    </location>
</feature>
<keyword evidence="7 9" id="KW-0472">Membrane</keyword>
<evidence type="ECO:0000256" key="8">
    <source>
        <dbReference type="ARBA" id="ARBA00045912"/>
    </source>
</evidence>
<dbReference type="GO" id="GO:0034203">
    <property type="term" value="P:glycolipid translocation"/>
    <property type="evidence" value="ECO:0007669"/>
    <property type="project" value="TreeGrafter"/>
</dbReference>
<keyword evidence="4 9" id="KW-0812">Transmembrane</keyword>
<evidence type="ECO:0000256" key="7">
    <source>
        <dbReference type="ARBA" id="ARBA00023136"/>
    </source>
</evidence>
<evidence type="ECO:0000256" key="6">
    <source>
        <dbReference type="ARBA" id="ARBA00022989"/>
    </source>
</evidence>
<gene>
    <name evidence="11" type="primary">LOC105271518</name>
</gene>
<feature type="transmembrane region" description="Helical" evidence="9">
    <location>
        <begin position="391"/>
        <end position="412"/>
    </location>
</feature>
<evidence type="ECO:0000313" key="11">
    <source>
        <dbReference type="RefSeq" id="XP_011311401.1"/>
    </source>
</evidence>
<organism evidence="10 11">
    <name type="scientific">Fopius arisanus</name>
    <dbReference type="NCBI Taxonomy" id="64838"/>
    <lineage>
        <taxon>Eukaryota</taxon>
        <taxon>Metazoa</taxon>
        <taxon>Ecdysozoa</taxon>
        <taxon>Arthropoda</taxon>
        <taxon>Hexapoda</taxon>
        <taxon>Insecta</taxon>
        <taxon>Pterygota</taxon>
        <taxon>Neoptera</taxon>
        <taxon>Endopterygota</taxon>
        <taxon>Hymenoptera</taxon>
        <taxon>Apocrita</taxon>
        <taxon>Ichneumonoidea</taxon>
        <taxon>Braconidae</taxon>
        <taxon>Opiinae</taxon>
        <taxon>Fopius</taxon>
    </lineage>
</organism>
<comment type="pathway">
    <text evidence="2">Protein modification; protein glycosylation.</text>
</comment>
<accession>A0A9R1U8W0</accession>
<evidence type="ECO:0000256" key="5">
    <source>
        <dbReference type="ARBA" id="ARBA00022824"/>
    </source>
</evidence>
<reference evidence="11" key="1">
    <citation type="submission" date="2025-08" db="UniProtKB">
        <authorList>
            <consortium name="RefSeq"/>
        </authorList>
    </citation>
    <scope>IDENTIFICATION</scope>
    <source>
        <strain evidence="11">USDA-PBARC FA_bdor</strain>
        <tissue evidence="11">Whole organism</tissue>
    </source>
</reference>
<dbReference type="OrthoDB" id="9979195at2759"/>
<proteinExistence type="inferred from homology"/>
<feature type="transmembrane region" description="Helical" evidence="9">
    <location>
        <begin position="176"/>
        <end position="203"/>
    </location>
</feature>
<dbReference type="KEGG" id="fas:105271518"/>
<dbReference type="InterPro" id="IPR007594">
    <property type="entry name" value="RFT1"/>
</dbReference>
<feature type="transmembrane region" description="Helical" evidence="9">
    <location>
        <begin position="151"/>
        <end position="170"/>
    </location>
</feature>
<dbReference type="GO" id="GO:0006488">
    <property type="term" value="P:dolichol-linked oligosaccharide biosynthetic process"/>
    <property type="evidence" value="ECO:0007669"/>
    <property type="project" value="InterPro"/>
</dbReference>
<evidence type="ECO:0000256" key="3">
    <source>
        <dbReference type="ARBA" id="ARBA00010288"/>
    </source>
</evidence>